<keyword evidence="2" id="KW-1185">Reference proteome</keyword>
<name>A0A839XS40_9PSEU</name>
<proteinExistence type="predicted"/>
<sequence>MTAPAPQKYEVSDINGETYVWSGVDPSTVPFGVFTWGDGRTGTDIVWLHCDDHSFVNSSQVVSLKPISDDDAQQTQQ</sequence>
<accession>A0A839XS40</accession>
<dbReference type="AlphaFoldDB" id="A0A839XS40"/>
<evidence type="ECO:0000313" key="2">
    <source>
        <dbReference type="Proteomes" id="UP000564573"/>
    </source>
</evidence>
<comment type="caution">
    <text evidence="1">The sequence shown here is derived from an EMBL/GenBank/DDBJ whole genome shotgun (WGS) entry which is preliminary data.</text>
</comment>
<evidence type="ECO:0000313" key="1">
    <source>
        <dbReference type="EMBL" id="MBB3666000.1"/>
    </source>
</evidence>
<gene>
    <name evidence="1" type="ORF">FB384_004959</name>
</gene>
<reference evidence="1 2" key="1">
    <citation type="submission" date="2020-08" db="EMBL/GenBank/DDBJ databases">
        <title>Sequencing the genomes of 1000 actinobacteria strains.</title>
        <authorList>
            <person name="Klenk H.-P."/>
        </authorList>
    </citation>
    <scope>NUCLEOTIDE SEQUENCE [LARGE SCALE GENOMIC DNA]</scope>
    <source>
        <strain evidence="1 2">DSM 45267</strain>
    </source>
</reference>
<dbReference type="Proteomes" id="UP000564573">
    <property type="component" value="Unassembled WGS sequence"/>
</dbReference>
<protein>
    <submittedName>
        <fullName evidence="1">Uncharacterized protein</fullName>
    </submittedName>
</protein>
<dbReference type="EMBL" id="JACIBS010000009">
    <property type="protein sequence ID" value="MBB3666000.1"/>
    <property type="molecule type" value="Genomic_DNA"/>
</dbReference>
<dbReference type="RefSeq" id="WP_183787196.1">
    <property type="nucleotide sequence ID" value="NZ_JACIBS010000009.1"/>
</dbReference>
<organism evidence="1 2">
    <name type="scientific">Prauserella sediminis</name>
    <dbReference type="NCBI Taxonomy" id="577680"/>
    <lineage>
        <taxon>Bacteria</taxon>
        <taxon>Bacillati</taxon>
        <taxon>Actinomycetota</taxon>
        <taxon>Actinomycetes</taxon>
        <taxon>Pseudonocardiales</taxon>
        <taxon>Pseudonocardiaceae</taxon>
        <taxon>Prauserella</taxon>
        <taxon>Prauserella salsuginis group</taxon>
    </lineage>
</organism>